<evidence type="ECO:0000313" key="4">
    <source>
        <dbReference type="EMBL" id="MDR7091122.1"/>
    </source>
</evidence>
<feature type="signal peptide" evidence="2">
    <location>
        <begin position="1"/>
        <end position="25"/>
    </location>
</feature>
<evidence type="ECO:0000256" key="2">
    <source>
        <dbReference type="SAM" id="SignalP"/>
    </source>
</evidence>
<dbReference type="Pfam" id="PF13511">
    <property type="entry name" value="DUF4124"/>
    <property type="match status" value="1"/>
</dbReference>
<dbReference type="RefSeq" id="WP_310074049.1">
    <property type="nucleotide sequence ID" value="NZ_JAVDVX010000006.1"/>
</dbReference>
<gene>
    <name evidence="4" type="ORF">J2X05_003157</name>
</gene>
<organism evidence="4 5">
    <name type="scientific">Cellvibrio fibrivorans</name>
    <dbReference type="NCBI Taxonomy" id="126350"/>
    <lineage>
        <taxon>Bacteria</taxon>
        <taxon>Pseudomonadati</taxon>
        <taxon>Pseudomonadota</taxon>
        <taxon>Gammaproteobacteria</taxon>
        <taxon>Cellvibrionales</taxon>
        <taxon>Cellvibrionaceae</taxon>
        <taxon>Cellvibrio</taxon>
    </lineage>
</organism>
<feature type="domain" description="DUF4124" evidence="3">
    <location>
        <begin position="24"/>
        <end position="70"/>
    </location>
</feature>
<dbReference type="InterPro" id="IPR025392">
    <property type="entry name" value="DUF4124"/>
</dbReference>
<evidence type="ECO:0000259" key="3">
    <source>
        <dbReference type="Pfam" id="PF13511"/>
    </source>
</evidence>
<dbReference type="EMBL" id="JAVDVX010000006">
    <property type="protein sequence ID" value="MDR7091122.1"/>
    <property type="molecule type" value="Genomic_DNA"/>
</dbReference>
<accession>A0ABU1V0Z3</accession>
<keyword evidence="5" id="KW-1185">Reference proteome</keyword>
<proteinExistence type="predicted"/>
<feature type="region of interest" description="Disordered" evidence="1">
    <location>
        <begin position="56"/>
        <end position="91"/>
    </location>
</feature>
<name>A0ABU1V0Z3_9GAMM</name>
<evidence type="ECO:0000313" key="5">
    <source>
        <dbReference type="Proteomes" id="UP001253595"/>
    </source>
</evidence>
<sequence>MKFSHIVKLAGIALVGVMLSQQGFAKEKVYTWTDSKGTVHYGERPPKDVKATLVQTRTGHSDPTPAQIAASQPKAEPTPPAEDPRAVQAAALKNPKRCAAAKENLNILNTVARIRTTNEQGIVVPLTEEDKVQQRIATQKVIDQTCE</sequence>
<protein>
    <recommendedName>
        <fullName evidence="3">DUF4124 domain-containing protein</fullName>
    </recommendedName>
</protein>
<keyword evidence="2" id="KW-0732">Signal</keyword>
<comment type="caution">
    <text evidence="4">The sequence shown here is derived from an EMBL/GenBank/DDBJ whole genome shotgun (WGS) entry which is preliminary data.</text>
</comment>
<evidence type="ECO:0000256" key="1">
    <source>
        <dbReference type="SAM" id="MobiDB-lite"/>
    </source>
</evidence>
<reference evidence="4 5" key="1">
    <citation type="submission" date="2023-07" db="EMBL/GenBank/DDBJ databases">
        <title>Sorghum-associated microbial communities from plants grown in Nebraska, USA.</title>
        <authorList>
            <person name="Schachtman D."/>
        </authorList>
    </citation>
    <scope>NUCLEOTIDE SEQUENCE [LARGE SCALE GENOMIC DNA]</scope>
    <source>
        <strain evidence="4 5">BE190</strain>
    </source>
</reference>
<dbReference type="Proteomes" id="UP001253595">
    <property type="component" value="Unassembled WGS sequence"/>
</dbReference>
<feature type="chain" id="PRO_5046432219" description="DUF4124 domain-containing protein" evidence="2">
    <location>
        <begin position="26"/>
        <end position="147"/>
    </location>
</feature>